<protein>
    <submittedName>
        <fullName evidence="2">NIPSNAP family containing protein</fullName>
    </submittedName>
</protein>
<keyword evidence="3" id="KW-1185">Reference proteome</keyword>
<evidence type="ECO:0000313" key="2">
    <source>
        <dbReference type="EMBL" id="KJF74609.1"/>
    </source>
</evidence>
<dbReference type="InterPro" id="IPR012577">
    <property type="entry name" value="NIPSNAP"/>
</dbReference>
<sequence>MLFELRTYTAVPGRLPDLLKRFETITLGIWERFGIRQVGFWTVQIGESNVRLYYMLQWESLAERERIWNSFMADPEWLARRAETEKNGPLVASVVNAILEPTAFSALK</sequence>
<comment type="caution">
    <text evidence="2">The sequence shown here is derived from an EMBL/GenBank/DDBJ whole genome shotgun (WGS) entry which is preliminary data.</text>
</comment>
<gene>
    <name evidence="2" type="ORF">RP75_05755</name>
</gene>
<dbReference type="Pfam" id="PF07978">
    <property type="entry name" value="NIPSNAP"/>
    <property type="match status" value="1"/>
</dbReference>
<dbReference type="Gene3D" id="3.30.70.100">
    <property type="match status" value="1"/>
</dbReference>
<dbReference type="Proteomes" id="UP000032564">
    <property type="component" value="Unassembled WGS sequence"/>
</dbReference>
<name>A0ABR5DC00_9HYPH</name>
<dbReference type="EMBL" id="JWIT01000003">
    <property type="protein sequence ID" value="KJF74609.1"/>
    <property type="molecule type" value="Genomic_DNA"/>
</dbReference>
<dbReference type="SUPFAM" id="SSF54909">
    <property type="entry name" value="Dimeric alpha+beta barrel"/>
    <property type="match status" value="1"/>
</dbReference>
<feature type="domain" description="NIPSNAP" evidence="1">
    <location>
        <begin position="3"/>
        <end position="105"/>
    </location>
</feature>
<evidence type="ECO:0000313" key="3">
    <source>
        <dbReference type="Proteomes" id="UP000032564"/>
    </source>
</evidence>
<accession>A0ABR5DC00</accession>
<proteinExistence type="predicted"/>
<dbReference type="RefSeq" id="WP_045016148.1">
    <property type="nucleotide sequence ID" value="NZ_CP166104.1"/>
</dbReference>
<reference evidence="2 3" key="1">
    <citation type="submission" date="2014-12" db="EMBL/GenBank/DDBJ databases">
        <authorList>
            <person name="Kuzmanovic N."/>
            <person name="Pulawska J."/>
            <person name="Obradovic A."/>
        </authorList>
    </citation>
    <scope>NUCLEOTIDE SEQUENCE [LARGE SCALE GENOMIC DNA]</scope>
    <source>
        <strain evidence="2 3">KFB 330</strain>
    </source>
</reference>
<dbReference type="InterPro" id="IPR011008">
    <property type="entry name" value="Dimeric_a/b-barrel"/>
</dbReference>
<evidence type="ECO:0000259" key="1">
    <source>
        <dbReference type="Pfam" id="PF07978"/>
    </source>
</evidence>
<organism evidence="2 3">
    <name type="scientific">Agrobacterium arsenijevicii</name>
    <dbReference type="NCBI Taxonomy" id="1585697"/>
    <lineage>
        <taxon>Bacteria</taxon>
        <taxon>Pseudomonadati</taxon>
        <taxon>Pseudomonadota</taxon>
        <taxon>Alphaproteobacteria</taxon>
        <taxon>Hyphomicrobiales</taxon>
        <taxon>Rhizobiaceae</taxon>
        <taxon>Rhizobium/Agrobacterium group</taxon>
        <taxon>Agrobacterium</taxon>
    </lineage>
</organism>